<dbReference type="Proteomes" id="UP000274131">
    <property type="component" value="Unassembled WGS sequence"/>
</dbReference>
<evidence type="ECO:0000313" key="9">
    <source>
        <dbReference type="WBParaSite" id="EVEC_0001194701-mRNA-1"/>
    </source>
</evidence>
<evidence type="ECO:0000256" key="2">
    <source>
        <dbReference type="ARBA" id="ARBA00022771"/>
    </source>
</evidence>
<feature type="domain" description="CXXC-type" evidence="6">
    <location>
        <begin position="144"/>
        <end position="190"/>
    </location>
</feature>
<evidence type="ECO:0000313" key="7">
    <source>
        <dbReference type="EMBL" id="VDD96441.1"/>
    </source>
</evidence>
<proteinExistence type="predicted"/>
<accession>A0A0N4VLZ6</accession>
<feature type="compositionally biased region" description="Pro residues" evidence="5">
    <location>
        <begin position="334"/>
        <end position="344"/>
    </location>
</feature>
<organism evidence="9">
    <name type="scientific">Enterobius vermicularis</name>
    <name type="common">Human pinworm</name>
    <dbReference type="NCBI Taxonomy" id="51028"/>
    <lineage>
        <taxon>Eukaryota</taxon>
        <taxon>Metazoa</taxon>
        <taxon>Ecdysozoa</taxon>
        <taxon>Nematoda</taxon>
        <taxon>Chromadorea</taxon>
        <taxon>Rhabditida</taxon>
        <taxon>Spirurina</taxon>
        <taxon>Oxyuridomorpha</taxon>
        <taxon>Oxyuroidea</taxon>
        <taxon>Oxyuridae</taxon>
        <taxon>Enterobius</taxon>
    </lineage>
</organism>
<gene>
    <name evidence="7" type="ORF">EVEC_LOCUS11192</name>
</gene>
<feature type="compositionally biased region" description="Polar residues" evidence="5">
    <location>
        <begin position="59"/>
        <end position="75"/>
    </location>
</feature>
<evidence type="ECO:0000259" key="6">
    <source>
        <dbReference type="PROSITE" id="PS51058"/>
    </source>
</evidence>
<reference evidence="9" key="1">
    <citation type="submission" date="2017-02" db="UniProtKB">
        <authorList>
            <consortium name="WormBaseParasite"/>
        </authorList>
    </citation>
    <scope>IDENTIFICATION</scope>
</reference>
<dbReference type="OrthoDB" id="308383at2759"/>
<evidence type="ECO:0000256" key="1">
    <source>
        <dbReference type="ARBA" id="ARBA00022723"/>
    </source>
</evidence>
<evidence type="ECO:0000256" key="5">
    <source>
        <dbReference type="SAM" id="MobiDB-lite"/>
    </source>
</evidence>
<protein>
    <submittedName>
        <fullName evidence="9">CXXC-type domain-containing protein</fullName>
    </submittedName>
</protein>
<dbReference type="GO" id="GO:0003677">
    <property type="term" value="F:DNA binding"/>
    <property type="evidence" value="ECO:0007669"/>
    <property type="project" value="InterPro"/>
</dbReference>
<reference evidence="7 8" key="2">
    <citation type="submission" date="2018-10" db="EMBL/GenBank/DDBJ databases">
        <authorList>
            <consortium name="Pathogen Informatics"/>
        </authorList>
    </citation>
    <scope>NUCLEOTIDE SEQUENCE [LARGE SCALE GENOMIC DNA]</scope>
</reference>
<name>A0A0N4VLZ6_ENTVE</name>
<dbReference type="PROSITE" id="PS51058">
    <property type="entry name" value="ZF_CXXC"/>
    <property type="match status" value="2"/>
</dbReference>
<evidence type="ECO:0000313" key="8">
    <source>
        <dbReference type="Proteomes" id="UP000274131"/>
    </source>
</evidence>
<keyword evidence="8" id="KW-1185">Reference proteome</keyword>
<dbReference type="WBParaSite" id="EVEC_0001194701-mRNA-1">
    <property type="protein sequence ID" value="EVEC_0001194701-mRNA-1"/>
    <property type="gene ID" value="EVEC_0001194701"/>
</dbReference>
<feature type="region of interest" description="Disordered" evidence="5">
    <location>
        <begin position="302"/>
        <end position="344"/>
    </location>
</feature>
<dbReference type="EMBL" id="UXUI01011698">
    <property type="protein sequence ID" value="VDD96441.1"/>
    <property type="molecule type" value="Genomic_DNA"/>
</dbReference>
<keyword evidence="1" id="KW-0479">Metal-binding</keyword>
<dbReference type="AlphaFoldDB" id="A0A0N4VLZ6"/>
<feature type="region of interest" description="Disordered" evidence="5">
    <location>
        <begin position="24"/>
        <end position="75"/>
    </location>
</feature>
<evidence type="ECO:0000256" key="3">
    <source>
        <dbReference type="ARBA" id="ARBA00022833"/>
    </source>
</evidence>
<feature type="domain" description="CXXC-type" evidence="6">
    <location>
        <begin position="75"/>
        <end position="122"/>
    </location>
</feature>
<sequence>MSTLMSMGPMLVMDNKNGGPVKLESFDPHHGPHHMHPGPPPPQPQTMRQMPPTQPGHYNMNQTTTSSGQPTMMTSSMNRSQRCGVCRGCQCKPCGHCQYCQDSPQFGGPGVKKQSCIERQSDTTAEQGFLLDLLSPFFQRDAPTFKARVGCNQCEDCRMPDCQVCLVCLDKKFFDNRYMTGAMCAKKRCNNATTIELPAAQNADIRQAHKRSYDQSIPQDYQMMKRRVPPGMEHLNQQRMMAMPPQPPQVMNADPGPPRPVASMYPGGPPMPQPHLRLVPPQMAPHPSHLLIPHPGTMIPISSASGPNLNQQPSTMMGPPPPDGGPQGQGGPQMAPPPPQYMPQAPPYLMAQTFQQTYFDDSAPLADPFVPPSYAPEMKNAVVLQPL</sequence>
<dbReference type="STRING" id="51028.A0A0N4VLZ6"/>
<evidence type="ECO:0000256" key="4">
    <source>
        <dbReference type="PROSITE-ProRule" id="PRU00509"/>
    </source>
</evidence>
<keyword evidence="2 4" id="KW-0863">Zinc-finger</keyword>
<keyword evidence="3" id="KW-0862">Zinc</keyword>
<dbReference type="InterPro" id="IPR002857">
    <property type="entry name" value="Znf_CXXC"/>
</dbReference>
<dbReference type="Pfam" id="PF02008">
    <property type="entry name" value="zf-CXXC"/>
    <property type="match status" value="1"/>
</dbReference>
<dbReference type="GO" id="GO:0008270">
    <property type="term" value="F:zinc ion binding"/>
    <property type="evidence" value="ECO:0007669"/>
    <property type="project" value="UniProtKB-KW"/>
</dbReference>